<comment type="caution">
    <text evidence="2">The sequence shown here is derived from an EMBL/GenBank/DDBJ whole genome shotgun (WGS) entry which is preliminary data.</text>
</comment>
<feature type="signal peptide" evidence="1">
    <location>
        <begin position="1"/>
        <end position="30"/>
    </location>
</feature>
<evidence type="ECO:0000313" key="2">
    <source>
        <dbReference type="EMBL" id="OOV88092.1"/>
    </source>
</evidence>
<dbReference type="AlphaFoldDB" id="A0A1T1HE60"/>
<feature type="chain" id="PRO_5010575488" description="DUF3124 domain-containing protein" evidence="1">
    <location>
        <begin position="31"/>
        <end position="181"/>
    </location>
</feature>
<dbReference type="RefSeq" id="WP_077242502.1">
    <property type="nucleotide sequence ID" value="NZ_FXTS01000001.1"/>
</dbReference>
<sequence>MTGFMLRSGLCGRSIALAGLLLALAQPAYSEQVRKSPGKGSHFYSVQPQEVKATRDCSVYVPAYSHIYLAESSQVPLAVTLSVRNMNPDKRLIIKSVDYFDTRGEKLESLTSGWFALAPMATASFVIDQQDLSGGAGANFIVHWATDESAQEPLIEAVMAGYRGTKGLSFISRGVKLLSCE</sequence>
<proteinExistence type="predicted"/>
<gene>
    <name evidence="2" type="ORF">BTA35_0200610</name>
</gene>
<dbReference type="InterPro" id="IPR021471">
    <property type="entry name" value="DUF3124"/>
</dbReference>
<dbReference type="EMBL" id="MTSD02000001">
    <property type="protein sequence ID" value="OOV88092.1"/>
    <property type="molecule type" value="Genomic_DNA"/>
</dbReference>
<evidence type="ECO:0000256" key="1">
    <source>
        <dbReference type="SAM" id="SignalP"/>
    </source>
</evidence>
<keyword evidence="1" id="KW-0732">Signal</keyword>
<protein>
    <recommendedName>
        <fullName evidence="4">DUF3124 domain-containing protein</fullName>
    </recommendedName>
</protein>
<name>A0A1T1HE60_OCELI</name>
<dbReference type="Proteomes" id="UP000190064">
    <property type="component" value="Unassembled WGS sequence"/>
</dbReference>
<dbReference type="Pfam" id="PF11322">
    <property type="entry name" value="DUF3124"/>
    <property type="match status" value="1"/>
</dbReference>
<organism evidence="2 3">
    <name type="scientific">Oceanospirillum linum</name>
    <dbReference type="NCBI Taxonomy" id="966"/>
    <lineage>
        <taxon>Bacteria</taxon>
        <taxon>Pseudomonadati</taxon>
        <taxon>Pseudomonadota</taxon>
        <taxon>Gammaproteobacteria</taxon>
        <taxon>Oceanospirillales</taxon>
        <taxon>Oceanospirillaceae</taxon>
        <taxon>Oceanospirillum</taxon>
    </lineage>
</organism>
<keyword evidence="3" id="KW-1185">Reference proteome</keyword>
<evidence type="ECO:0000313" key="3">
    <source>
        <dbReference type="Proteomes" id="UP000190064"/>
    </source>
</evidence>
<reference evidence="2" key="1">
    <citation type="submission" date="2017-02" db="EMBL/GenBank/DDBJ databases">
        <title>Draft Genome Sequence of the Salt Water Bacterium Oceanospirillum linum ATCC 11336.</title>
        <authorList>
            <person name="Trachtenberg A.M."/>
            <person name="Carney J.G."/>
            <person name="Linnane J.D."/>
            <person name="Rheaume B.A."/>
            <person name="Pitts N.L."/>
            <person name="Mykles D.L."/>
            <person name="Maclea K.S."/>
        </authorList>
    </citation>
    <scope>NUCLEOTIDE SEQUENCE [LARGE SCALE GENOMIC DNA]</scope>
    <source>
        <strain evidence="2">ATCC 11336</strain>
    </source>
</reference>
<accession>A0A1T1HE60</accession>
<evidence type="ECO:0008006" key="4">
    <source>
        <dbReference type="Google" id="ProtNLM"/>
    </source>
</evidence>